<dbReference type="InterPro" id="IPR036514">
    <property type="entry name" value="SGNH_hydro_sf"/>
</dbReference>
<evidence type="ECO:0000259" key="1">
    <source>
        <dbReference type="Pfam" id="PF13472"/>
    </source>
</evidence>
<dbReference type="Pfam" id="PF13472">
    <property type="entry name" value="Lipase_GDSL_2"/>
    <property type="match status" value="1"/>
</dbReference>
<dbReference type="Gene3D" id="3.40.50.1110">
    <property type="entry name" value="SGNH hydrolase"/>
    <property type="match status" value="1"/>
</dbReference>
<sequence>MPSWLALGDSYTIGEAVPEHGRWPVQLARRLRAHGVAIDEPRILATTGWTTDELAAAMDAARLALPGDDAGTGTFDLVSLLIGVNNQYRGRPLDEYSEQFAALLARAIALAGHRPDRVFVLAIPDWGVTPFGQDSGRDTARIAAELDAFNAAAAAECARRGVAFVDIAPVSRACGAVLVAADGLHPSADLHGEWARLAEPVVLRLLGAPLPPSLCRSGFSRDASV</sequence>
<dbReference type="eggNOG" id="COG2755">
    <property type="taxonomic scope" value="Bacteria"/>
</dbReference>
<dbReference type="GO" id="GO:0016788">
    <property type="term" value="F:hydrolase activity, acting on ester bonds"/>
    <property type="evidence" value="ECO:0007669"/>
    <property type="project" value="UniProtKB-ARBA"/>
</dbReference>
<name>A0A091BXH8_9GAMM</name>
<dbReference type="RefSeq" id="WP_051239496.1">
    <property type="nucleotide sequence ID" value="NZ_AUFF01000002.1"/>
</dbReference>
<dbReference type="InterPro" id="IPR013830">
    <property type="entry name" value="SGNH_hydro"/>
</dbReference>
<proteinExistence type="predicted"/>
<accession>A0A091BXH8</accession>
<evidence type="ECO:0000313" key="2">
    <source>
        <dbReference type="EMBL" id="KFN49050.1"/>
    </source>
</evidence>
<evidence type="ECO:0000313" key="3">
    <source>
        <dbReference type="Proteomes" id="UP000029391"/>
    </source>
</evidence>
<feature type="domain" description="SGNH hydrolase-type esterase" evidence="1">
    <location>
        <begin position="6"/>
        <end position="190"/>
    </location>
</feature>
<keyword evidence="3" id="KW-1185">Reference proteome</keyword>
<dbReference type="SUPFAM" id="SSF52266">
    <property type="entry name" value="SGNH hydrolase"/>
    <property type="match status" value="1"/>
</dbReference>
<organism evidence="2 3">
    <name type="scientific">Arenimonas composti TR7-09 = DSM 18010</name>
    <dbReference type="NCBI Taxonomy" id="1121013"/>
    <lineage>
        <taxon>Bacteria</taxon>
        <taxon>Pseudomonadati</taxon>
        <taxon>Pseudomonadota</taxon>
        <taxon>Gammaproteobacteria</taxon>
        <taxon>Lysobacterales</taxon>
        <taxon>Lysobacteraceae</taxon>
        <taxon>Arenimonas</taxon>
    </lineage>
</organism>
<dbReference type="OrthoDB" id="158267at2"/>
<dbReference type="STRING" id="1121013.GCA_000426365_00896"/>
<comment type="caution">
    <text evidence="2">The sequence shown here is derived from an EMBL/GenBank/DDBJ whole genome shotgun (WGS) entry which is preliminary data.</text>
</comment>
<dbReference type="Proteomes" id="UP000029391">
    <property type="component" value="Unassembled WGS sequence"/>
</dbReference>
<dbReference type="EMBL" id="AWXU01000042">
    <property type="protein sequence ID" value="KFN49050.1"/>
    <property type="molecule type" value="Genomic_DNA"/>
</dbReference>
<reference evidence="2 3" key="1">
    <citation type="submission" date="2013-09" db="EMBL/GenBank/DDBJ databases">
        <title>Genome sequencing of Arenimonas composti.</title>
        <authorList>
            <person name="Chen F."/>
            <person name="Wang G."/>
        </authorList>
    </citation>
    <scope>NUCLEOTIDE SEQUENCE [LARGE SCALE GENOMIC DNA]</scope>
    <source>
        <strain evidence="2 3">TR7-09</strain>
    </source>
</reference>
<protein>
    <recommendedName>
        <fullName evidence="1">SGNH hydrolase-type esterase domain-containing protein</fullName>
    </recommendedName>
</protein>
<dbReference type="AlphaFoldDB" id="A0A091BXH8"/>
<gene>
    <name evidence="2" type="ORF">P873_12530</name>
</gene>